<organism evidence="1 2">
    <name type="scientific">Penicillium subrubescens</name>
    <dbReference type="NCBI Taxonomy" id="1316194"/>
    <lineage>
        <taxon>Eukaryota</taxon>
        <taxon>Fungi</taxon>
        <taxon>Dikarya</taxon>
        <taxon>Ascomycota</taxon>
        <taxon>Pezizomycotina</taxon>
        <taxon>Eurotiomycetes</taxon>
        <taxon>Eurotiomycetidae</taxon>
        <taxon>Eurotiales</taxon>
        <taxon>Aspergillaceae</taxon>
        <taxon>Penicillium</taxon>
    </lineage>
</organism>
<reference evidence="1 2" key="1">
    <citation type="submission" date="2016-10" db="EMBL/GenBank/DDBJ databases">
        <title>Genome sequence of the ascomycete fungus Penicillium subrubescens.</title>
        <authorList>
            <person name="De Vries R.P."/>
            <person name="Peng M."/>
            <person name="Dilokpimol A."/>
            <person name="Hilden K."/>
            <person name="Makela M.R."/>
            <person name="Grigoriev I."/>
            <person name="Riley R."/>
            <person name="Granchi Z."/>
        </authorList>
    </citation>
    <scope>NUCLEOTIDE SEQUENCE [LARGE SCALE GENOMIC DNA]</scope>
    <source>
        <strain evidence="1 2">CBS 132785</strain>
    </source>
</reference>
<accession>A0A1Q5SYW5</accession>
<gene>
    <name evidence="1" type="ORF">PENSUB_12272</name>
</gene>
<proteinExistence type="predicted"/>
<protein>
    <submittedName>
        <fullName evidence="1">Uncharacterized protein</fullName>
    </submittedName>
</protein>
<dbReference type="EMBL" id="MNBE01000725">
    <property type="protein sequence ID" value="OKO93209.1"/>
    <property type="molecule type" value="Genomic_DNA"/>
</dbReference>
<evidence type="ECO:0000313" key="2">
    <source>
        <dbReference type="Proteomes" id="UP000186955"/>
    </source>
</evidence>
<dbReference type="AlphaFoldDB" id="A0A1Q5SYW5"/>
<comment type="caution">
    <text evidence="1">The sequence shown here is derived from an EMBL/GenBank/DDBJ whole genome shotgun (WGS) entry which is preliminary data.</text>
</comment>
<sequence>MKSLIRRLEHLARFRMTRELANAGVRPGTLSSLISIQVKNVRESQKVSDEPEEWLPPAEIGEWITGIHEVPEKTMFRIIIENRPN</sequence>
<dbReference type="Proteomes" id="UP000186955">
    <property type="component" value="Unassembled WGS sequence"/>
</dbReference>
<evidence type="ECO:0000313" key="1">
    <source>
        <dbReference type="EMBL" id="OKO93209.1"/>
    </source>
</evidence>
<dbReference type="STRING" id="1316194.A0A1Q5SYW5"/>
<name>A0A1Q5SYW5_9EURO</name>
<keyword evidence="2" id="KW-1185">Reference proteome</keyword>